<comment type="caution">
    <text evidence="1">The sequence shown here is derived from an EMBL/GenBank/DDBJ whole genome shotgun (WGS) entry which is preliminary data.</text>
</comment>
<sequence>MRSCPGGEGGVTRRRVLRAVGAGAVAAAVAPLVGCGASDGRTTIRFLMNKPEVVDQFARMVADFNASQQAVRVVLDTTPVAIVPQFARGEPPDIACYNYRAEAALFTTKGVLSDLGDMPEAAQIAPAYRDLAASYGTYRDETSVLPFSITAAGTIYNPRLFAEHGVAVPRTWSELVTACETFAAAGITPLYSTHRAEGLWPLTQGLFDYVAGSTLDVAGFFRNLIAAGPAVSAPFTTGFAPAARRMIELRRWLNPDADTRTYYDGNLAFGDGRAAMYLQGPWALGEIAKVNPDAPVATFPLPATDDPALTTARVNVDLGVWIPRSTRKQEAARAFLSYLFRPDVVNSYNAANLAQSPLRGAPAQPDPRLAGLRPAIEANRIQPGASTFVTEAIPLGSYLQEALQTGDDATFLHRLDTDWQRLAARSA</sequence>
<dbReference type="Gene3D" id="3.40.190.10">
    <property type="entry name" value="Periplasmic binding protein-like II"/>
    <property type="match status" value="2"/>
</dbReference>
<name>A0A543FU00_9PSEU</name>
<proteinExistence type="predicted"/>
<dbReference type="OrthoDB" id="2509690at2"/>
<accession>A0A543FU00</accession>
<dbReference type="SUPFAM" id="SSF53850">
    <property type="entry name" value="Periplasmic binding protein-like II"/>
    <property type="match status" value="1"/>
</dbReference>
<dbReference type="InterPro" id="IPR006059">
    <property type="entry name" value="SBP"/>
</dbReference>
<dbReference type="EMBL" id="VFPH01000002">
    <property type="protein sequence ID" value="TQM37302.1"/>
    <property type="molecule type" value="Genomic_DNA"/>
</dbReference>
<dbReference type="Pfam" id="PF01547">
    <property type="entry name" value="SBP_bac_1"/>
    <property type="match status" value="1"/>
</dbReference>
<keyword evidence="2" id="KW-1185">Reference proteome</keyword>
<dbReference type="InterPro" id="IPR050490">
    <property type="entry name" value="Bact_solute-bd_prot1"/>
</dbReference>
<protein>
    <submittedName>
        <fullName evidence="1">Carbohydrate ABC transporter substrate-binding protein (CUT1 family)</fullName>
    </submittedName>
</protein>
<dbReference type="InterPro" id="IPR006311">
    <property type="entry name" value="TAT_signal"/>
</dbReference>
<evidence type="ECO:0000313" key="1">
    <source>
        <dbReference type="EMBL" id="TQM37302.1"/>
    </source>
</evidence>
<organism evidence="1 2">
    <name type="scientific">Pseudonocardia cypriaca</name>
    <dbReference type="NCBI Taxonomy" id="882449"/>
    <lineage>
        <taxon>Bacteria</taxon>
        <taxon>Bacillati</taxon>
        <taxon>Actinomycetota</taxon>
        <taxon>Actinomycetes</taxon>
        <taxon>Pseudonocardiales</taxon>
        <taxon>Pseudonocardiaceae</taxon>
        <taxon>Pseudonocardia</taxon>
    </lineage>
</organism>
<dbReference type="PANTHER" id="PTHR43649">
    <property type="entry name" value="ARABINOSE-BINDING PROTEIN-RELATED"/>
    <property type="match status" value="1"/>
</dbReference>
<gene>
    <name evidence="1" type="ORF">FB388_4511</name>
</gene>
<dbReference type="AlphaFoldDB" id="A0A543FU00"/>
<dbReference type="Proteomes" id="UP000319818">
    <property type="component" value="Unassembled WGS sequence"/>
</dbReference>
<evidence type="ECO:0000313" key="2">
    <source>
        <dbReference type="Proteomes" id="UP000319818"/>
    </source>
</evidence>
<dbReference type="PROSITE" id="PS51318">
    <property type="entry name" value="TAT"/>
    <property type="match status" value="1"/>
</dbReference>
<reference evidence="1 2" key="1">
    <citation type="submission" date="2019-06" db="EMBL/GenBank/DDBJ databases">
        <title>Sequencing the genomes of 1000 actinobacteria strains.</title>
        <authorList>
            <person name="Klenk H.-P."/>
        </authorList>
    </citation>
    <scope>NUCLEOTIDE SEQUENCE [LARGE SCALE GENOMIC DNA]</scope>
    <source>
        <strain evidence="1 2">DSM 45511</strain>
    </source>
</reference>